<dbReference type="EMBL" id="JAAIUW010000009">
    <property type="protein sequence ID" value="KAF7816342.1"/>
    <property type="molecule type" value="Genomic_DNA"/>
</dbReference>
<keyword evidence="2" id="KW-1185">Reference proteome</keyword>
<reference evidence="1" key="1">
    <citation type="submission" date="2020-09" db="EMBL/GenBank/DDBJ databases">
        <title>Genome-Enabled Discovery of Anthraquinone Biosynthesis in Senna tora.</title>
        <authorList>
            <person name="Kang S.-H."/>
            <person name="Pandey R.P."/>
            <person name="Lee C.-M."/>
            <person name="Sim J.-S."/>
            <person name="Jeong J.-T."/>
            <person name="Choi B.-S."/>
            <person name="Jung M."/>
            <person name="Ginzburg D."/>
            <person name="Zhao K."/>
            <person name="Won S.Y."/>
            <person name="Oh T.-J."/>
            <person name="Yu Y."/>
            <person name="Kim N.-H."/>
            <person name="Lee O.R."/>
            <person name="Lee T.-H."/>
            <person name="Bashyal P."/>
            <person name="Kim T.-S."/>
            <person name="Lee W.-H."/>
            <person name="Kawkins C."/>
            <person name="Kim C.-K."/>
            <person name="Kim J.S."/>
            <person name="Ahn B.O."/>
            <person name="Rhee S.Y."/>
            <person name="Sohng J.K."/>
        </authorList>
    </citation>
    <scope>NUCLEOTIDE SEQUENCE</scope>
    <source>
        <tissue evidence="1">Leaf</tissue>
    </source>
</reference>
<dbReference type="Proteomes" id="UP000634136">
    <property type="component" value="Unassembled WGS sequence"/>
</dbReference>
<comment type="caution">
    <text evidence="1">The sequence shown here is derived from an EMBL/GenBank/DDBJ whole genome shotgun (WGS) entry which is preliminary data.</text>
</comment>
<organism evidence="1 2">
    <name type="scientific">Senna tora</name>
    <dbReference type="NCBI Taxonomy" id="362788"/>
    <lineage>
        <taxon>Eukaryota</taxon>
        <taxon>Viridiplantae</taxon>
        <taxon>Streptophyta</taxon>
        <taxon>Embryophyta</taxon>
        <taxon>Tracheophyta</taxon>
        <taxon>Spermatophyta</taxon>
        <taxon>Magnoliopsida</taxon>
        <taxon>eudicotyledons</taxon>
        <taxon>Gunneridae</taxon>
        <taxon>Pentapetalae</taxon>
        <taxon>rosids</taxon>
        <taxon>fabids</taxon>
        <taxon>Fabales</taxon>
        <taxon>Fabaceae</taxon>
        <taxon>Caesalpinioideae</taxon>
        <taxon>Cassia clade</taxon>
        <taxon>Senna</taxon>
    </lineage>
</organism>
<evidence type="ECO:0000313" key="1">
    <source>
        <dbReference type="EMBL" id="KAF7816342.1"/>
    </source>
</evidence>
<gene>
    <name evidence="1" type="ORF">G2W53_030311</name>
</gene>
<dbReference type="AlphaFoldDB" id="A0A834T6T1"/>
<name>A0A834T6T1_9FABA</name>
<proteinExistence type="predicted"/>
<sequence>MSQLKVLRFQFDVLNTGPLNKTNMLEADHKLGPQWFNGRRHELPEPLLGPAAQAGACPHLLELKREPPPGKIPANGRLRFQQVGTSCSITVQSESRDEGVVPKALELDRMDLVLFVEYSEATSFCSASDRREA</sequence>
<accession>A0A834T6T1</accession>
<protein>
    <submittedName>
        <fullName evidence="1">Uncharacterized protein</fullName>
    </submittedName>
</protein>
<evidence type="ECO:0000313" key="2">
    <source>
        <dbReference type="Proteomes" id="UP000634136"/>
    </source>
</evidence>